<feature type="compositionally biased region" description="Basic and acidic residues" evidence="9">
    <location>
        <begin position="62"/>
        <end position="76"/>
    </location>
</feature>
<feature type="repeat" description="ANK" evidence="8">
    <location>
        <begin position="1123"/>
        <end position="1155"/>
    </location>
</feature>
<evidence type="ECO:0000256" key="8">
    <source>
        <dbReference type="PROSITE-ProRule" id="PRU00023"/>
    </source>
</evidence>
<feature type="region of interest" description="Disordered" evidence="9">
    <location>
        <begin position="1"/>
        <end position="555"/>
    </location>
</feature>
<feature type="repeat" description="ANK" evidence="8">
    <location>
        <begin position="764"/>
        <end position="796"/>
    </location>
</feature>
<feature type="repeat" description="ANK" evidence="8">
    <location>
        <begin position="1156"/>
        <end position="1188"/>
    </location>
</feature>
<feature type="repeat" description="ANK" evidence="8">
    <location>
        <begin position="1543"/>
        <end position="1575"/>
    </location>
</feature>
<dbReference type="InterPro" id="IPR002153">
    <property type="entry name" value="TRPC_channel"/>
</dbReference>
<dbReference type="InterPro" id="IPR002110">
    <property type="entry name" value="Ankyrin_rpt"/>
</dbReference>
<feature type="transmembrane region" description="Helical" evidence="10">
    <location>
        <begin position="1739"/>
        <end position="1758"/>
    </location>
</feature>
<feature type="transmembrane region" description="Helical" evidence="10">
    <location>
        <begin position="1912"/>
        <end position="1931"/>
    </location>
</feature>
<dbReference type="PROSITE" id="PS50088">
    <property type="entry name" value="ANK_REPEAT"/>
    <property type="match status" value="23"/>
</dbReference>
<feature type="compositionally biased region" description="Basic and acidic residues" evidence="9">
    <location>
        <begin position="224"/>
        <end position="239"/>
    </location>
</feature>
<feature type="compositionally biased region" description="Basic and acidic residues" evidence="9">
    <location>
        <begin position="353"/>
        <end position="384"/>
    </location>
</feature>
<dbReference type="PROSITE" id="PS50297">
    <property type="entry name" value="ANK_REP_REGION"/>
    <property type="match status" value="22"/>
</dbReference>
<feature type="compositionally biased region" description="Basic and acidic residues" evidence="9">
    <location>
        <begin position="411"/>
        <end position="421"/>
    </location>
</feature>
<proteinExistence type="evidence at transcript level"/>
<feature type="repeat" description="ANK" evidence="8">
    <location>
        <begin position="1361"/>
        <end position="1381"/>
    </location>
</feature>
<reference evidence="12" key="1">
    <citation type="submission" date="2021-07" db="EMBL/GenBank/DDBJ databases">
        <authorList>
            <person name="Revilla-i-Domingo R."/>
            <person name="Raible F."/>
            <person name="Tessmar-Raible K."/>
        </authorList>
    </citation>
    <scope>NUCLEOTIDE SEQUENCE</scope>
</reference>
<dbReference type="GO" id="GO:0016020">
    <property type="term" value="C:membrane"/>
    <property type="evidence" value="ECO:0007669"/>
    <property type="project" value="UniProtKB-SubCell"/>
</dbReference>
<gene>
    <name evidence="12" type="primary">nompc</name>
</gene>
<feature type="repeat" description="ANK" evidence="8">
    <location>
        <begin position="965"/>
        <end position="997"/>
    </location>
</feature>
<feature type="compositionally biased region" description="Basic and acidic residues" evidence="9">
    <location>
        <begin position="106"/>
        <end position="159"/>
    </location>
</feature>
<feature type="compositionally biased region" description="Low complexity" evidence="9">
    <location>
        <begin position="424"/>
        <end position="438"/>
    </location>
</feature>
<feature type="repeat" description="ANK" evidence="8">
    <location>
        <begin position="897"/>
        <end position="929"/>
    </location>
</feature>
<keyword evidence="3 10" id="KW-0812">Transmembrane</keyword>
<feature type="repeat" description="ANK" evidence="8">
    <location>
        <begin position="998"/>
        <end position="1020"/>
    </location>
</feature>
<evidence type="ECO:0000313" key="12">
    <source>
        <dbReference type="EMBL" id="QZA74857.1"/>
    </source>
</evidence>
<feature type="compositionally biased region" description="Basic and acidic residues" evidence="9">
    <location>
        <begin position="474"/>
        <end position="536"/>
    </location>
</feature>
<dbReference type="PANTHER" id="PTHR24133">
    <property type="entry name" value="ANKYRIN DOMAIN-CONTAINING"/>
    <property type="match status" value="1"/>
</dbReference>
<feature type="repeat" description="ANK" evidence="8">
    <location>
        <begin position="864"/>
        <end position="896"/>
    </location>
</feature>
<feature type="repeat" description="ANK" evidence="8">
    <location>
        <begin position="931"/>
        <end position="964"/>
    </location>
</feature>
<dbReference type="GO" id="GO:0005262">
    <property type="term" value="F:calcium channel activity"/>
    <property type="evidence" value="ECO:0007669"/>
    <property type="project" value="InterPro"/>
</dbReference>
<dbReference type="SUPFAM" id="SSF48403">
    <property type="entry name" value="Ankyrin repeat"/>
    <property type="match status" value="4"/>
</dbReference>
<feature type="repeat" description="ANK" evidence="8">
    <location>
        <begin position="624"/>
        <end position="656"/>
    </location>
</feature>
<protein>
    <submittedName>
        <fullName evidence="12">No mechanoreceptor potential C</fullName>
    </submittedName>
</protein>
<sequence>MSSTAKEQNETDKTPPDKAVDEKKEEEKKVEEAAKPTPSDKESKPENADNKASASAQPQPPRLEKELPLEPKEIPKTESAAQDTNQNNNKDTVTSKSTAPPAALDDSSKKKEPENKDATTELPKQDETKKVDSPTEKGTSDTKQPEKKDGDPKPVENKEQQPTPPATEKPKSPPKPSPAEDKDKKSPPTPEDKSKQPEADKSTPPTDNVVKSTEAEKVQQATAPEKKVEAKDAEKDKKTPPTGLQPTPPAIPPRKNVSPNPGRKIPVPSHPQPPKKTPLSTQPERRTPPTPPTNRKTPPTSRKEPPTPPASRRQQPPTPQTRRNPTSSNAGKRSSSSSRQSSAEKQSKQNGKANEDKTDNKTEPKAGNKPDNKTVNKIDNKTENKTGVAATGQNSNNNTNGPKPTIPANDKNVKTATDKRPPVSATDKSNDAANAKNNPQDKTKIPKLTEGTAPTTATDAKSTKGDPKNASNVKDSHQPKPDAKHDKDPKHDAKQNDAKHDDNKALPHKDDKNKKSHEATQKSSKGENEGNIRSDAELNGAPLDPENPEKQAPPSSRLLNLAQKGEWSILEQSLRTLDKGNPQIFVVDKDTGVTPLMLAVRENRLVVAERLIDLGAPINHQAADNRTALHYAASYSRDDIVKLLLNRKADATIIGGPKDQLALHMACGRASGVVPTVQLLLRSTGKEARLAEDKEGSIPLFLAAEVGNTAVCRELLQQMTEQQIMAQKKDNGDSVLHLACHRKDIDMTKLFIESGAVIDRQNTEGQTPLHIAAWEGDESIVKYLHQVKANPNIIDTEDRSPLHIASERGHTIIVEILVDKFRANVAARTKDGSTLMHIASQYGHPDTALAFLKKGVPMLMPNKSGAICLHAAAMKGHTSVIKALLTKGAPVDAMTKDGYTALHLSVQHSKPLAVQTLLGYGAAVELKGGQSKETPLHIAARTEDGEKCAEMLVKSGADVNATKENGETALHIAGRYGHLQMICALLAEGADPTWQSKSGETPLHIAVRYCHWEVADELLRFVKKERSPIDATMLVNAPNIEGETAVHYAGELTKKQAHHEFEDTDMISLLLQNGGDTNTHTKLTQETPIHYCARAGNADVMLEIVKHLGPNQVQVAVNKQAKNGWSPLLVASEQGHLDILKILLQHHARVDVFDEHGKAALHLAAENGHEEVADVLLQHKAFVNAKSKLGLTPLHLAAQSGYNKLARLLIEKHGATNDALSLAKKTPLHLAAQTGQIEVCSTLLKMKADANAKDAHSQTPLHLAAENDHSDVVKLFLKHRPELVSMANTDENGMTCAHIAASKGSVAVIKELMRSNKSVIATARTKTTDSTTLHLAAAGGHAVVIKYLLEAGASATDENAEGMTAIHLAAKNGHVNVLEALKENVSFRVTSTKTGLTALHVAAQHGQIDFVREMLTKVPATVQSEPPHTDGPMRELGTAEFGLTPLHLAAQSGHEGLVRLLLNSPGVQADAATAVHGVIPLHLAAQSGHTAVVSLLLSKSTKQLHIQDKRGRTGLHLAASNGHLDMLSLLLGQGADINGYDKNGWTPLHYAAKAGHLEAVKLLCETGANPTNETKDGKVPVCFAAGANHEEVVSYLLQTDHNTYNLMEDRKWVFDLMALGKMNDNKSIQEFILVSPAPVDTAVKLSRAFRNLSTKEKERARDLLAAGDFCEVMATELNAIAAGINGPAILLKSVDNRGVPLLDILIECEQKEVVADAVVQRYLSEVWAGYLSHWSSPKMMLLFCVLLFVPPVWLAFSLPNKHIRFNKVPMIKFMLYLVSHIYLIMLFTLTIVYPIYPLWESGNLIPHWHEWLLLSWFSGLLVNQLTNPEDRQGLGWIKVIVIAISNFGVTTHLIAFSFSGNDRLYCLYARNQFFGLALMLCFVQLLDFLSFHQLFGPWAIIIRDLMKDLTRFLVILVIFMAGFTLELATIYQPVLAPLIPEPDKGTGDGSGGAGKETPISTFELLFFALFGLVDPENLPLVNRSPLWSVTLAKAVFGCYLTLTIIVLINLLIAMMSDTYQRIQAQSDTEWKFGRAKLFRNMNKTSATPSPLNLFTKLYVYIVILIKHKSKVCSLTDVQQYIDEEEELDQDSENAAAGQGNWRNMMRRNTQVAPEDFMQAALRSNGPTPVEEVVDWKVVADRFLYLRGLADGNNMDSDKEDDDDDDKFKSNENAAEQQ</sequence>
<feature type="repeat" description="ANK" evidence="8">
    <location>
        <begin position="591"/>
        <end position="623"/>
    </location>
</feature>
<dbReference type="InterPro" id="IPR036770">
    <property type="entry name" value="Ankyrin_rpt-contain_sf"/>
</dbReference>
<feature type="repeat" description="ANK" evidence="8">
    <location>
        <begin position="1394"/>
        <end position="1415"/>
    </location>
</feature>
<evidence type="ECO:0000256" key="4">
    <source>
        <dbReference type="ARBA" id="ARBA00022989"/>
    </source>
</evidence>
<feature type="repeat" description="ANK" evidence="8">
    <location>
        <begin position="1441"/>
        <end position="1463"/>
    </location>
</feature>
<feature type="repeat" description="ANK" evidence="8">
    <location>
        <begin position="1189"/>
        <end position="1212"/>
    </location>
</feature>
<name>A0A8G1GKW8_PLADU</name>
<feature type="region of interest" description="Disordered" evidence="9">
    <location>
        <begin position="2149"/>
        <end position="2177"/>
    </location>
</feature>
<feature type="transmembrane region" description="Helical" evidence="10">
    <location>
        <begin position="1770"/>
        <end position="1796"/>
    </location>
</feature>
<dbReference type="EMBL" id="MZ647694">
    <property type="protein sequence ID" value="QZA74857.1"/>
    <property type="molecule type" value="mRNA"/>
</dbReference>
<reference evidence="12" key="2">
    <citation type="journal article" name="Elife">
        <title>Characterization of cephalic and non-cephalic sensory cell types provides insight into joint photo- and mechanoreceptor evolution.</title>
        <authorList>
            <person name="Revilla-I-Domingo R."/>
            <person name="Rajan V.B.V."/>
            <person name="Waldherr M."/>
            <person name="Prohaczka G."/>
            <person name="Musset H."/>
            <person name="Orel L."/>
            <person name="Gerrard E."/>
            <person name="Smolka M."/>
            <person name="Stockinger A."/>
            <person name="Farlik M."/>
            <person name="Lucas R.J."/>
            <person name="Raible F."/>
            <person name="Tessmar-Raible K."/>
        </authorList>
    </citation>
    <scope>NUCLEOTIDE SEQUENCE</scope>
</reference>
<dbReference type="InterPro" id="IPR052391">
    <property type="entry name" value="E3_Ligase-Neurotoxin"/>
</dbReference>
<feature type="compositionally biased region" description="Low complexity" evidence="9">
    <location>
        <begin position="310"/>
        <end position="344"/>
    </location>
</feature>
<feature type="repeat" description="ANK" evidence="8">
    <location>
        <begin position="797"/>
        <end position="820"/>
    </location>
</feature>
<evidence type="ECO:0000256" key="5">
    <source>
        <dbReference type="ARBA" id="ARBA00023065"/>
    </source>
</evidence>
<feature type="repeat" description="ANK" evidence="8">
    <location>
        <begin position="731"/>
        <end position="763"/>
    </location>
</feature>
<feature type="compositionally biased region" description="Pro residues" evidence="9">
    <location>
        <begin position="162"/>
        <end position="177"/>
    </location>
</feature>
<feature type="repeat" description="ANK" evidence="8">
    <location>
        <begin position="831"/>
        <end position="863"/>
    </location>
</feature>
<keyword evidence="5" id="KW-0406">Ion transport</keyword>
<organism evidence="12">
    <name type="scientific">Platynereis dumerilii</name>
    <name type="common">Dumeril's clam worm</name>
    <dbReference type="NCBI Taxonomy" id="6359"/>
    <lineage>
        <taxon>Eukaryota</taxon>
        <taxon>Metazoa</taxon>
        <taxon>Spiralia</taxon>
        <taxon>Lophotrochozoa</taxon>
        <taxon>Annelida</taxon>
        <taxon>Polychaeta</taxon>
        <taxon>Errantia</taxon>
        <taxon>Phyllodocida</taxon>
        <taxon>Nereididae</taxon>
        <taxon>Platynereis</taxon>
    </lineage>
</organism>
<keyword evidence="4 10" id="KW-1133">Transmembrane helix</keyword>
<feature type="transmembrane region" description="Helical" evidence="10">
    <location>
        <begin position="1872"/>
        <end position="1891"/>
    </location>
</feature>
<feature type="transmembrane region" description="Helical" evidence="10">
    <location>
        <begin position="1808"/>
        <end position="1825"/>
    </location>
</feature>
<feature type="domain" description="Ion transport" evidence="11">
    <location>
        <begin position="1833"/>
        <end position="2026"/>
    </location>
</feature>
<evidence type="ECO:0000256" key="3">
    <source>
        <dbReference type="ARBA" id="ARBA00022692"/>
    </source>
</evidence>
<dbReference type="Pfam" id="PF00520">
    <property type="entry name" value="Ion_trans"/>
    <property type="match status" value="1"/>
</dbReference>
<dbReference type="PRINTS" id="PR01415">
    <property type="entry name" value="ANKYRIN"/>
</dbReference>
<feature type="repeat" description="ANK" evidence="8">
    <location>
        <begin position="1328"/>
        <end position="1360"/>
    </location>
</feature>
<feature type="repeat" description="ANK" evidence="8">
    <location>
        <begin position="1476"/>
        <end position="1500"/>
    </location>
</feature>
<dbReference type="InterPro" id="IPR005821">
    <property type="entry name" value="Ion_trans_dom"/>
</dbReference>
<evidence type="ECO:0000256" key="9">
    <source>
        <dbReference type="SAM" id="MobiDB-lite"/>
    </source>
</evidence>
<evidence type="ECO:0000256" key="1">
    <source>
        <dbReference type="ARBA" id="ARBA00004141"/>
    </source>
</evidence>
<feature type="repeat" description="ANK" evidence="8">
    <location>
        <begin position="1223"/>
        <end position="1255"/>
    </location>
</feature>
<feature type="transmembrane region" description="Helical" evidence="10">
    <location>
        <begin position="1837"/>
        <end position="1860"/>
    </location>
</feature>
<dbReference type="Pfam" id="PF12796">
    <property type="entry name" value="Ank_2"/>
    <property type="match status" value="8"/>
</dbReference>
<evidence type="ECO:0000256" key="2">
    <source>
        <dbReference type="ARBA" id="ARBA00022448"/>
    </source>
</evidence>
<feature type="repeat" description="ANK" evidence="8">
    <location>
        <begin position="1256"/>
        <end position="1288"/>
    </location>
</feature>
<accession>A0A8G1GKW8</accession>
<feature type="repeat" description="ANK" evidence="8">
    <location>
        <begin position="1510"/>
        <end position="1542"/>
    </location>
</feature>
<feature type="transmembrane region" description="Helical" evidence="10">
    <location>
        <begin position="1986"/>
        <end position="2012"/>
    </location>
</feature>
<keyword evidence="6 10" id="KW-0472">Membrane</keyword>
<dbReference type="SMART" id="SM00248">
    <property type="entry name" value="ANK"/>
    <property type="match status" value="29"/>
</dbReference>
<keyword evidence="12" id="KW-0675">Receptor</keyword>
<dbReference type="Pfam" id="PF00023">
    <property type="entry name" value="Ank"/>
    <property type="match status" value="3"/>
</dbReference>
<evidence type="ECO:0000256" key="10">
    <source>
        <dbReference type="SAM" id="Phobius"/>
    </source>
</evidence>
<evidence type="ECO:0000256" key="7">
    <source>
        <dbReference type="ARBA" id="ARBA00023303"/>
    </source>
</evidence>
<evidence type="ECO:0000256" key="6">
    <source>
        <dbReference type="ARBA" id="ARBA00023136"/>
    </source>
</evidence>
<keyword evidence="7" id="KW-0407">Ion channel</keyword>
<feature type="compositionally biased region" description="Polar residues" evidence="9">
    <location>
        <begin position="391"/>
        <end position="402"/>
    </location>
</feature>
<dbReference type="PANTHER" id="PTHR24133:SF40">
    <property type="entry name" value="ANKYRIN REPEAT DOMAIN 44"/>
    <property type="match status" value="1"/>
</dbReference>
<feature type="compositionally biased region" description="Basic and acidic residues" evidence="9">
    <location>
        <begin position="7"/>
        <end position="49"/>
    </location>
</feature>
<dbReference type="Gene3D" id="1.25.40.20">
    <property type="entry name" value="Ankyrin repeat-containing domain"/>
    <property type="match status" value="8"/>
</dbReference>
<feature type="compositionally biased region" description="Basic and acidic residues" evidence="9">
    <location>
        <begin position="178"/>
        <end position="201"/>
    </location>
</feature>
<keyword evidence="2" id="KW-0813">Transport</keyword>
<evidence type="ECO:0000259" key="11">
    <source>
        <dbReference type="Pfam" id="PF00520"/>
    </source>
</evidence>
<dbReference type="PRINTS" id="PR01097">
    <property type="entry name" value="TRNSRECEPTRP"/>
</dbReference>
<keyword evidence="8" id="KW-0040">ANK repeat</keyword>
<comment type="subcellular location">
    <subcellularLocation>
        <location evidence="1">Membrane</location>
        <topology evidence="1">Multi-pass membrane protein</topology>
    </subcellularLocation>
</comment>
<feature type="compositionally biased region" description="Polar residues" evidence="9">
    <location>
        <begin position="79"/>
        <end position="98"/>
    </location>
</feature>